<keyword evidence="2" id="KW-1185">Reference proteome</keyword>
<dbReference type="RefSeq" id="WP_047808045.1">
    <property type="nucleotide sequence ID" value="NZ_LDZY01000001.1"/>
</dbReference>
<keyword evidence="1" id="KW-0489">Methyltransferase</keyword>
<dbReference type="GO" id="GO:0032259">
    <property type="term" value="P:methylation"/>
    <property type="evidence" value="ECO:0007669"/>
    <property type="project" value="UniProtKB-KW"/>
</dbReference>
<dbReference type="PANTHER" id="PTHR35866:SF1">
    <property type="entry name" value="YKGJ FAMILY CYSTEINE CLUSTER PROTEIN"/>
    <property type="match status" value="1"/>
</dbReference>
<keyword evidence="1" id="KW-0969">Cilium</keyword>
<reference evidence="1 2" key="1">
    <citation type="submission" date="2015-06" db="EMBL/GenBank/DDBJ databases">
        <title>Draft genome of the moderately acidophilic sulfate reducer Candidatus Desulfosporosinus acididurans strain M1.</title>
        <authorList>
            <person name="Poehlein A."/>
            <person name="Petzsch P."/>
            <person name="Johnson B.D."/>
            <person name="Schloemann M."/>
            <person name="Daniel R."/>
            <person name="Muehling M."/>
        </authorList>
    </citation>
    <scope>NUCLEOTIDE SEQUENCE [LARGE SCALE GENOMIC DNA]</scope>
    <source>
        <strain evidence="1 2">M1</strain>
    </source>
</reference>
<dbReference type="AlphaFoldDB" id="A0A0J1FW46"/>
<sequence length="242" mass="28232">MDQRKLVLNEDSEFNFLCHDGLDCFKKCCRDINIYLTPYDVLRMKNLLGISSEEFLDKYTLNVQLPTGFSIVQIKMSEEDNLTCPFITPKGCRVYKERPWSCRIAPVDMLGGGKYSFIFESSRCHGLNEKKSQTIKEWISDQGLEIYEEMEQGFSQIPSYLKLTGELEIDNKMIKLFFLACYDLDNFKSYLRHNTSLLEKMDVTVERFEEIRHDDVQLMKFGFQLLSLGTERLKDLISGELA</sequence>
<keyword evidence="1" id="KW-0282">Flagellum</keyword>
<proteinExistence type="predicted"/>
<evidence type="ECO:0000313" key="2">
    <source>
        <dbReference type="Proteomes" id="UP000036356"/>
    </source>
</evidence>
<dbReference type="STRING" id="476652.DEAC_c00490"/>
<name>A0A0J1FW46_9FIRM</name>
<keyword evidence="1" id="KW-0808">Transferase</keyword>
<dbReference type="PANTHER" id="PTHR35866">
    <property type="entry name" value="PUTATIVE-RELATED"/>
    <property type="match status" value="1"/>
</dbReference>
<accession>A0A0J1FW46</accession>
<keyword evidence="1" id="KW-0966">Cell projection</keyword>
<protein>
    <submittedName>
        <fullName evidence="1">Flagellin N-methylase</fullName>
    </submittedName>
</protein>
<evidence type="ECO:0000313" key="1">
    <source>
        <dbReference type="EMBL" id="KLU67655.1"/>
    </source>
</evidence>
<dbReference type="Proteomes" id="UP000036356">
    <property type="component" value="Unassembled WGS sequence"/>
</dbReference>
<gene>
    <name evidence="1" type="ORF">DEAC_c00490</name>
</gene>
<comment type="caution">
    <text evidence="1">The sequence shown here is derived from an EMBL/GenBank/DDBJ whole genome shotgun (WGS) entry which is preliminary data.</text>
</comment>
<dbReference type="InterPro" id="IPR005358">
    <property type="entry name" value="Puta_zinc/iron-chelating_dom"/>
</dbReference>
<organism evidence="1 2">
    <name type="scientific">Desulfosporosinus acididurans</name>
    <dbReference type="NCBI Taxonomy" id="476652"/>
    <lineage>
        <taxon>Bacteria</taxon>
        <taxon>Bacillati</taxon>
        <taxon>Bacillota</taxon>
        <taxon>Clostridia</taxon>
        <taxon>Eubacteriales</taxon>
        <taxon>Desulfitobacteriaceae</taxon>
        <taxon>Desulfosporosinus</taxon>
    </lineage>
</organism>
<dbReference type="GO" id="GO:0008168">
    <property type="term" value="F:methyltransferase activity"/>
    <property type="evidence" value="ECO:0007669"/>
    <property type="project" value="UniProtKB-KW"/>
</dbReference>
<dbReference type="EMBL" id="LDZY01000001">
    <property type="protein sequence ID" value="KLU67655.1"/>
    <property type="molecule type" value="Genomic_DNA"/>
</dbReference>
<dbReference type="Pfam" id="PF03692">
    <property type="entry name" value="CxxCxxCC"/>
    <property type="match status" value="1"/>
</dbReference>
<dbReference type="PATRIC" id="fig|476652.3.peg.52"/>